<accession>A0AAW1TY48</accession>
<name>A0AAW1TY48_9CUCU</name>
<gene>
    <name evidence="1" type="ORF">WA026_021768</name>
</gene>
<keyword evidence="2" id="KW-1185">Reference proteome</keyword>
<proteinExistence type="predicted"/>
<comment type="caution">
    <text evidence="1">The sequence shown here is derived from an EMBL/GenBank/DDBJ whole genome shotgun (WGS) entry which is preliminary data.</text>
</comment>
<organism evidence="1 2">
    <name type="scientific">Henosepilachna vigintioctopunctata</name>
    <dbReference type="NCBI Taxonomy" id="420089"/>
    <lineage>
        <taxon>Eukaryota</taxon>
        <taxon>Metazoa</taxon>
        <taxon>Ecdysozoa</taxon>
        <taxon>Arthropoda</taxon>
        <taxon>Hexapoda</taxon>
        <taxon>Insecta</taxon>
        <taxon>Pterygota</taxon>
        <taxon>Neoptera</taxon>
        <taxon>Endopterygota</taxon>
        <taxon>Coleoptera</taxon>
        <taxon>Polyphaga</taxon>
        <taxon>Cucujiformia</taxon>
        <taxon>Coccinelloidea</taxon>
        <taxon>Coccinellidae</taxon>
        <taxon>Epilachninae</taxon>
        <taxon>Epilachnini</taxon>
        <taxon>Henosepilachna</taxon>
    </lineage>
</organism>
<protein>
    <submittedName>
        <fullName evidence="1">Uncharacterized protein</fullName>
    </submittedName>
</protein>
<dbReference type="AlphaFoldDB" id="A0AAW1TY48"/>
<sequence>MPKFRINRLNQSQLNYELSIRGLQTGTVDKMRKSQAIKLEKEGGSISYPNYPYTFEEDKEAIVGVVSKVEDNLSDAQLLSPASKRYSVNETLLAYALDRLDHIPVISIEQTTWKSQMFTRIKNLSICWKGSWLAKRSS</sequence>
<evidence type="ECO:0000313" key="1">
    <source>
        <dbReference type="EMBL" id="KAK9873279.1"/>
    </source>
</evidence>
<dbReference type="EMBL" id="JARQZJ010000017">
    <property type="protein sequence ID" value="KAK9873279.1"/>
    <property type="molecule type" value="Genomic_DNA"/>
</dbReference>
<evidence type="ECO:0000313" key="2">
    <source>
        <dbReference type="Proteomes" id="UP001431783"/>
    </source>
</evidence>
<dbReference type="Proteomes" id="UP001431783">
    <property type="component" value="Unassembled WGS sequence"/>
</dbReference>
<reference evidence="1 2" key="1">
    <citation type="submission" date="2023-03" db="EMBL/GenBank/DDBJ databases">
        <title>Genome insight into feeding habits of ladybird beetles.</title>
        <authorList>
            <person name="Li H.-S."/>
            <person name="Huang Y.-H."/>
            <person name="Pang H."/>
        </authorList>
    </citation>
    <scope>NUCLEOTIDE SEQUENCE [LARGE SCALE GENOMIC DNA]</scope>
    <source>
        <strain evidence="1">SYSU_2023b</strain>
        <tissue evidence="1">Whole body</tissue>
    </source>
</reference>